<dbReference type="Proteomes" id="UP001593940">
    <property type="component" value="Unassembled WGS sequence"/>
</dbReference>
<accession>A0ABV6Y988</accession>
<dbReference type="RefSeq" id="WP_262032524.1">
    <property type="nucleotide sequence ID" value="NZ_JBHOMY010000035.1"/>
</dbReference>
<sequence length="43" mass="4214">MRALKAVFATLITAALSDIIGIVLITTGTPSISAPTGAGAMVV</sequence>
<evidence type="ECO:0000313" key="1">
    <source>
        <dbReference type="EMBL" id="MFC1457841.1"/>
    </source>
</evidence>
<gene>
    <name evidence="1" type="ORF">ACETIH_14175</name>
</gene>
<reference evidence="1 2" key="1">
    <citation type="submission" date="2024-09" db="EMBL/GenBank/DDBJ databases">
        <title>Nodulacao em especies de Leguminosae Basais da Amazonia e Caracterizacao dos Rizobios e Bacterias Associadas aos Nodulos.</title>
        <authorList>
            <person name="Jambeiro I.C.A."/>
            <person name="Lopes I.S."/>
            <person name="Aguiar E.R.G.R."/>
            <person name="Santos A.F.J."/>
            <person name="Dos Santos J.M.F."/>
            <person name="Gross E."/>
        </authorList>
    </citation>
    <scope>NUCLEOTIDE SEQUENCE [LARGE SCALE GENOMIC DNA]</scope>
    <source>
        <strain evidence="1 2">BRUESC1165</strain>
    </source>
</reference>
<keyword evidence="2" id="KW-1185">Reference proteome</keyword>
<evidence type="ECO:0000313" key="2">
    <source>
        <dbReference type="Proteomes" id="UP001593940"/>
    </source>
</evidence>
<dbReference type="EMBL" id="JBHOMY010000035">
    <property type="protein sequence ID" value="MFC1457841.1"/>
    <property type="molecule type" value="Genomic_DNA"/>
</dbReference>
<organism evidence="1 2">
    <name type="scientific">Microvirga arabica</name>
    <dbReference type="NCBI Taxonomy" id="1128671"/>
    <lineage>
        <taxon>Bacteria</taxon>
        <taxon>Pseudomonadati</taxon>
        <taxon>Pseudomonadota</taxon>
        <taxon>Alphaproteobacteria</taxon>
        <taxon>Hyphomicrobiales</taxon>
        <taxon>Methylobacteriaceae</taxon>
        <taxon>Microvirga</taxon>
    </lineage>
</organism>
<proteinExistence type="predicted"/>
<comment type="caution">
    <text evidence="1">The sequence shown here is derived from an EMBL/GenBank/DDBJ whole genome shotgun (WGS) entry which is preliminary data.</text>
</comment>
<name>A0ABV6Y988_9HYPH</name>
<protein>
    <submittedName>
        <fullName evidence="1">Uncharacterized protein</fullName>
    </submittedName>
</protein>